<name>A0ACB7YXB3_9ERIC</name>
<gene>
    <name evidence="1" type="ORF">Vadar_017791</name>
</gene>
<dbReference type="EMBL" id="CM037153">
    <property type="protein sequence ID" value="KAH7857909.1"/>
    <property type="molecule type" value="Genomic_DNA"/>
</dbReference>
<comment type="caution">
    <text evidence="1">The sequence shown here is derived from an EMBL/GenBank/DDBJ whole genome shotgun (WGS) entry which is preliminary data.</text>
</comment>
<accession>A0ACB7YXB3</accession>
<reference evidence="1 2" key="1">
    <citation type="journal article" date="2021" name="Hortic Res">
        <title>High-quality reference genome and annotation aids understanding of berry development for evergreen blueberry (Vaccinium darrowii).</title>
        <authorList>
            <person name="Yu J."/>
            <person name="Hulse-Kemp A.M."/>
            <person name="Babiker E."/>
            <person name="Staton M."/>
        </authorList>
    </citation>
    <scope>NUCLEOTIDE SEQUENCE [LARGE SCALE GENOMIC DNA]</scope>
    <source>
        <strain evidence="2">cv. NJ 8807/NJ 8810</strain>
        <tissue evidence="1">Young leaf</tissue>
    </source>
</reference>
<organism evidence="1 2">
    <name type="scientific">Vaccinium darrowii</name>
    <dbReference type="NCBI Taxonomy" id="229202"/>
    <lineage>
        <taxon>Eukaryota</taxon>
        <taxon>Viridiplantae</taxon>
        <taxon>Streptophyta</taxon>
        <taxon>Embryophyta</taxon>
        <taxon>Tracheophyta</taxon>
        <taxon>Spermatophyta</taxon>
        <taxon>Magnoliopsida</taxon>
        <taxon>eudicotyledons</taxon>
        <taxon>Gunneridae</taxon>
        <taxon>Pentapetalae</taxon>
        <taxon>asterids</taxon>
        <taxon>Ericales</taxon>
        <taxon>Ericaceae</taxon>
        <taxon>Vaccinioideae</taxon>
        <taxon>Vaccinieae</taxon>
        <taxon>Vaccinium</taxon>
    </lineage>
</organism>
<evidence type="ECO:0000313" key="2">
    <source>
        <dbReference type="Proteomes" id="UP000828048"/>
    </source>
</evidence>
<dbReference type="Proteomes" id="UP000828048">
    <property type="component" value="Chromosome 3"/>
</dbReference>
<protein>
    <submittedName>
        <fullName evidence="1">Uncharacterized protein</fullName>
    </submittedName>
</protein>
<proteinExistence type="predicted"/>
<evidence type="ECO:0000313" key="1">
    <source>
        <dbReference type="EMBL" id="KAH7857909.1"/>
    </source>
</evidence>
<keyword evidence="2" id="KW-1185">Reference proteome</keyword>
<sequence length="957" mass="106779">MQRQARYSNSQLHGLLLLVMSCYYIVPMAGAQNASTGLKEVDVGVILDLGTFLGKMSNTCISMAFEDFYASNLQTRTTKIVLHSRDSKNDAVEAASAAIDLLRNVEVQAILGPPSSTQANFVIDIGNKTQVPIISPATSPSLSPKDNSYFIRGAQNGSSQVECLAAIVKAFNWREVALIYEDTDYGRGIGPYLTDSLLGVGTQVRYRKVMSLSASDDHILKELSKLMTMQTRVFVVHMLPSFASRFFLKVQEVGMMNKGYAWIITDGLTNLLDCVDPKIIGSMQGVIGVKPHVTNTRKLQNFTERWRKRFRRENPVIDRFELNVFGLWAYDSAMALAMAVERSGIARSKFKKPDSTSNMADLAAIGSSEMGPRLLQSIKTTRFQGLSGEFYLVDGQLQPSTFQIVNVIGKGEREIGFWTRDYGISRKLIHASNRSYTTNKEDLGAITWPGESHLVPKGWEIPTGEQKLRVGVPAKSGFDEFAKVVTDSQTKAVTATGFCIDVFKQVMELSLPYAPYEFLPFESDKPGSYDDLVYQIALGKYDAVVGDVTIRENRTRFADFTLPFTESSVAMIVRIEDDERKNAWIFMKPLKMDLWLTTGAFFVFTGFVVWVLEHRVNQEFRGPPHKQVGMIFWFSFSTLVFSHKEKLISNLSRFVVIVWVFVVLVLTSSYTASLTSMLTVQKLQPSVTDIRDLKKNEEYVGYQTGTFEEGLLKREGFDPSKLRNYSTFEEYDGALSNGSKNGGVAAIIDEVPYIRLFLANPKYCTKYTMVGPLFKTEGFGFAFPKGSPLVPDVSRAILNVTEGGQLSQIQRKWFREEAQCEEKDGTRVTSDSLNVESFKGLFLVAGASSCFALIIFLSIFLYDNRVILASNNSSLRQKLIEMAKNFDEKKENSSDASKRTNPANEGMAVASDCPQSPATSNSWPAEWICIPDEGFTTTETGTPIHETIEIVGTNEEQ</sequence>